<evidence type="ECO:0000259" key="5">
    <source>
        <dbReference type="PROSITE" id="PS50166"/>
    </source>
</evidence>
<evidence type="ECO:0000256" key="3">
    <source>
        <dbReference type="ARBA" id="ARBA00022448"/>
    </source>
</evidence>
<evidence type="ECO:0000256" key="2">
    <source>
        <dbReference type="ARBA" id="ARBA00007991"/>
    </source>
</evidence>
<dbReference type="SMART" id="SM00913">
    <property type="entry name" value="IBN_N"/>
    <property type="match status" value="1"/>
</dbReference>
<evidence type="ECO:0000256" key="4">
    <source>
        <dbReference type="ARBA" id="ARBA00023242"/>
    </source>
</evidence>
<reference evidence="6" key="1">
    <citation type="submission" date="2021-02" db="EMBL/GenBank/DDBJ databases">
        <title>Psilocybe cubensis genome.</title>
        <authorList>
            <person name="Mckernan K.J."/>
            <person name="Crawford S."/>
            <person name="Trippe A."/>
            <person name="Kane L.T."/>
            <person name="Mclaughlin S."/>
        </authorList>
    </citation>
    <scope>NUCLEOTIDE SEQUENCE [LARGE SCALE GENOMIC DNA]</scope>
    <source>
        <strain evidence="6">MGC-MH-2018</strain>
    </source>
</reference>
<protein>
    <recommendedName>
        <fullName evidence="5">Importin N-terminal domain-containing protein</fullName>
    </recommendedName>
</protein>
<dbReference type="GO" id="GO:0006606">
    <property type="term" value="P:protein import into nucleus"/>
    <property type="evidence" value="ECO:0007669"/>
    <property type="project" value="TreeGrafter"/>
</dbReference>
<evidence type="ECO:0000256" key="1">
    <source>
        <dbReference type="ARBA" id="ARBA00004123"/>
    </source>
</evidence>
<accession>A0A8H7XXY6</accession>
<dbReference type="Pfam" id="PF25758">
    <property type="entry name" value="TPR_IPO11"/>
    <property type="match status" value="1"/>
</dbReference>
<comment type="caution">
    <text evidence="6">The sequence shown here is derived from an EMBL/GenBank/DDBJ whole genome shotgun (WGS) entry which is preliminary data.</text>
</comment>
<name>A0A8H7XXY6_PSICU</name>
<dbReference type="GO" id="GO:0031267">
    <property type="term" value="F:small GTPase binding"/>
    <property type="evidence" value="ECO:0007669"/>
    <property type="project" value="InterPro"/>
</dbReference>
<dbReference type="EMBL" id="JAFIQS010000005">
    <property type="protein sequence ID" value="KAG5168968.1"/>
    <property type="molecule type" value="Genomic_DNA"/>
</dbReference>
<dbReference type="OrthoDB" id="361693at2759"/>
<comment type="similarity">
    <text evidence="2">Belongs to the importin beta family.</text>
</comment>
<dbReference type="AlphaFoldDB" id="A0A8H7XXY6"/>
<dbReference type="Gene3D" id="1.25.10.10">
    <property type="entry name" value="Leucine-rich Repeat Variant"/>
    <property type="match status" value="1"/>
</dbReference>
<comment type="subcellular location">
    <subcellularLocation>
        <location evidence="1">Nucleus</location>
    </subcellularLocation>
</comment>
<dbReference type="PROSITE" id="PS50166">
    <property type="entry name" value="IMPORTIN_B_NT"/>
    <property type="match status" value="1"/>
</dbReference>
<sequence length="1046" mass="117623">MQSVPRPIALGVNVQSVSPTELYEVIVGASSQDVSQIQSSSQRLKQLLDMFGAFDALQEIAARKTTPLVIRQQAMIQLKNTVTQHWRSRKLLSDEHRLRIRQRCLLFLDEEDDTIAKCNQIIVAKLARSDFPGQWPNLLDDLVNVIDGNLQKRYISLLEDPCDTLRLRRSLSLLNKILKEFASIKLPNGIKAMGLIVGQLRLLLYGYYSKMSATFAAQHISPQNISSQSLHDNILLSHLVYKCLIKMAVWLWNKLGKLSGEELEHNLAWVEELFKNSAMQVKALSALRKGIVMSLMNNELPRNEQTRLTVSVMTRHLRTFGKFFRRLQQLSSERFISLSLSGDIVMYYWSQIVDSTEYPQNMIADSDEALYPVRFLVQGLVLFKDNLSKWTPTSRSGVPNKNNLSQQFVESAVRLLVTRFMPLNTADLEGWMADPEEWVNLEDKDNDQWEYEIRACSERVLMQLCNQFSDIVVPLLAASFVQIAPQPSRDLDSVVQKEALYCAIGRCAIRLKNAIQLETWLQTTFIAEVHETDSNYPIIKRRIAWLIGKWVADSCISPNNPKIWEILVHLLQDRGPGTDAVVRLTAASSLRECVDSLSFDANGFAPFLATAIPQLIQIMAEAETLESKRKVDESLNTVIQQSGTLVLPFISVITEPIPQLWVSAEGDFLFKASLLDTVTKLVEAVKEHSSSLGPLVVPLLRESLSPGSIAQLDGDALNLWIGALRNTVTVASSDGSPCLRDVFPEAINLLATNLDLLGSITLIIESYFLLDAVHILKSSAVEIFRAYLSAFNNKIIELNAKDLLQSLSLLIQLAPSELWGEPLHVSGLFPHLLKTLIAGEGDTLFLTEHIYLFSRIIMSDRGMFLQLISASSAVLGQAESVIIDLLMDQWWGKFDNMSEPRHRKLTAMGIAVLVSTARVEVLARISGEIFNLWLDVFGELKEAEDQAALRQESDSEPPSPTNLHRFWELDKPPSSYFRETEGTPEYSRRQAVYDRDPIRVTQLVPFVGSQIREAEANCGPANFKSYLDHADPTVLKQIQDALARGQ</sequence>
<dbReference type="InterPro" id="IPR001494">
    <property type="entry name" value="Importin-beta_N"/>
</dbReference>
<dbReference type="GO" id="GO:0005635">
    <property type="term" value="C:nuclear envelope"/>
    <property type="evidence" value="ECO:0007669"/>
    <property type="project" value="TreeGrafter"/>
</dbReference>
<keyword evidence="3" id="KW-0813">Transport</keyword>
<dbReference type="InterPro" id="IPR011989">
    <property type="entry name" value="ARM-like"/>
</dbReference>
<keyword evidence="4" id="KW-0539">Nucleus</keyword>
<proteinExistence type="inferred from homology"/>
<evidence type="ECO:0000313" key="6">
    <source>
        <dbReference type="EMBL" id="KAG5168968.1"/>
    </source>
</evidence>
<dbReference type="InterPro" id="IPR058669">
    <property type="entry name" value="TPR_IPO7/11-like"/>
</dbReference>
<dbReference type="SUPFAM" id="SSF48371">
    <property type="entry name" value="ARM repeat"/>
    <property type="match status" value="1"/>
</dbReference>
<gene>
    <name evidence="6" type="ORF">JR316_005524</name>
</gene>
<dbReference type="Pfam" id="PF03810">
    <property type="entry name" value="IBN_N"/>
    <property type="match status" value="1"/>
</dbReference>
<dbReference type="PANTHER" id="PTHR10997:SF7">
    <property type="entry name" value="IMPORTIN-11"/>
    <property type="match status" value="1"/>
</dbReference>
<dbReference type="InterPro" id="IPR016024">
    <property type="entry name" value="ARM-type_fold"/>
</dbReference>
<organism evidence="6">
    <name type="scientific">Psilocybe cubensis</name>
    <name type="common">Psychedelic mushroom</name>
    <name type="synonym">Stropharia cubensis</name>
    <dbReference type="NCBI Taxonomy" id="181762"/>
    <lineage>
        <taxon>Eukaryota</taxon>
        <taxon>Fungi</taxon>
        <taxon>Dikarya</taxon>
        <taxon>Basidiomycota</taxon>
        <taxon>Agaricomycotina</taxon>
        <taxon>Agaricomycetes</taxon>
        <taxon>Agaricomycetidae</taxon>
        <taxon>Agaricales</taxon>
        <taxon>Agaricineae</taxon>
        <taxon>Strophariaceae</taxon>
        <taxon>Psilocybe</taxon>
    </lineage>
</organism>
<dbReference type="GO" id="GO:0005829">
    <property type="term" value="C:cytosol"/>
    <property type="evidence" value="ECO:0007669"/>
    <property type="project" value="TreeGrafter"/>
</dbReference>
<feature type="domain" description="Importin N-terminal" evidence="5">
    <location>
        <begin position="40"/>
        <end position="110"/>
    </location>
</feature>
<dbReference type="PANTHER" id="PTHR10997">
    <property type="entry name" value="IMPORTIN-7, 8, 11"/>
    <property type="match status" value="1"/>
</dbReference>